<reference evidence="2" key="2">
    <citation type="submission" date="2020-10" db="EMBL/GenBank/DDBJ databases">
        <authorList>
            <person name="Peck L.D."/>
            <person name="Nowell R.W."/>
            <person name="Flood J."/>
            <person name="Ryan M.J."/>
            <person name="Barraclough T.G."/>
        </authorList>
    </citation>
    <scope>NUCLEOTIDE SEQUENCE</scope>
    <source>
        <strain evidence="2">IMI 127659i</strain>
    </source>
</reference>
<accession>A0A9P7HKX1</accession>
<sequence>MARKRSRKSKKQGTSRGQDGRVWTNSHRLELLAFLNWCVQQDKGPDFYTTVTDHLKQTTKKNFAKVEIQKKLWDEWRKRGTCPKFAHLYTLGTAGLGPLGVEDQRELELISLRLEREPRPTGQESQTQCFSQSEELEDNLRQDEFPAADNADVVAGDVSELFAPPSADLEPNDVGTIFVSEPPPIPSIEAKLRIELLNAKGRELTLMNKVSELERERDDRDQNERVGPIDPSAARRVISRLQNRVKAYQSLDDDFELLESGRFAFMGSSLRSECQGLYEDINLSISSSMCNLSSKYDLPEQRSDFSPLSHSWAKRILGGDMSALLTHAHEATVPENKLIAALLTAGIFNLIFESDFPEMLSIDSPFFIEYRRLVSISAGRHKAHKIELAAINSVFTNKEVKNKMINDKAKCLSSIILQTLDFFIPSNSHGMSERPYDSHSDAEKLAVTALEDDSLSQALRIKVQLGLSDKRIKYFFFKPGTLFDGAIMECDISQIRVPANGRLKLCVFPVLFSVPDGDENQEDQGSRFGGHDGGMTEAMVSDLELLVLVAKARVLF</sequence>
<keyword evidence="3" id="KW-1185">Reference proteome</keyword>
<feature type="region of interest" description="Disordered" evidence="1">
    <location>
        <begin position="1"/>
        <end position="21"/>
    </location>
</feature>
<dbReference type="Proteomes" id="UP000750502">
    <property type="component" value="Unassembled WGS sequence"/>
</dbReference>
<dbReference type="OrthoDB" id="303107at2759"/>
<protein>
    <submittedName>
        <fullName evidence="2">Uncharacterized protein</fullName>
    </submittedName>
</protein>
<evidence type="ECO:0000313" key="2">
    <source>
        <dbReference type="EMBL" id="KAG5758897.1"/>
    </source>
</evidence>
<feature type="compositionally biased region" description="Basic residues" evidence="1">
    <location>
        <begin position="1"/>
        <end position="13"/>
    </location>
</feature>
<dbReference type="EMBL" id="JADFTT010000742">
    <property type="protein sequence ID" value="KAG5758897.1"/>
    <property type="molecule type" value="Genomic_DNA"/>
</dbReference>
<organism evidence="2 3">
    <name type="scientific">Fusarium xylarioides</name>
    <dbReference type="NCBI Taxonomy" id="221167"/>
    <lineage>
        <taxon>Eukaryota</taxon>
        <taxon>Fungi</taxon>
        <taxon>Dikarya</taxon>
        <taxon>Ascomycota</taxon>
        <taxon>Pezizomycotina</taxon>
        <taxon>Sordariomycetes</taxon>
        <taxon>Hypocreomycetidae</taxon>
        <taxon>Hypocreales</taxon>
        <taxon>Nectriaceae</taxon>
        <taxon>Fusarium</taxon>
        <taxon>Fusarium fujikuroi species complex</taxon>
    </lineage>
</organism>
<gene>
    <name evidence="2" type="ORF">H9Q72_012980</name>
</gene>
<reference evidence="2" key="1">
    <citation type="journal article" date="2020" name="bioRxiv">
        <title>Historical genomics reveals the evolutionary mechanisms behind multiple outbreaks of the host-specific coffee wilt pathogen Fusarium xylarioides.</title>
        <authorList>
            <person name="Peck D."/>
            <person name="Nowell R.W."/>
            <person name="Flood J."/>
            <person name="Ryan M.J."/>
            <person name="Barraclough T.G."/>
        </authorList>
    </citation>
    <scope>NUCLEOTIDE SEQUENCE</scope>
    <source>
        <strain evidence="2">IMI 127659i</strain>
    </source>
</reference>
<dbReference type="AlphaFoldDB" id="A0A9P7HKX1"/>
<name>A0A9P7HKX1_9HYPO</name>
<evidence type="ECO:0000256" key="1">
    <source>
        <dbReference type="SAM" id="MobiDB-lite"/>
    </source>
</evidence>
<proteinExistence type="predicted"/>
<comment type="caution">
    <text evidence="2">The sequence shown here is derived from an EMBL/GenBank/DDBJ whole genome shotgun (WGS) entry which is preliminary data.</text>
</comment>
<evidence type="ECO:0000313" key="3">
    <source>
        <dbReference type="Proteomes" id="UP000750502"/>
    </source>
</evidence>